<evidence type="ECO:0000313" key="8">
    <source>
        <dbReference type="Proteomes" id="UP000503308"/>
    </source>
</evidence>
<dbReference type="InterPro" id="IPR027417">
    <property type="entry name" value="P-loop_NTPase"/>
</dbReference>
<evidence type="ECO:0000256" key="3">
    <source>
        <dbReference type="ARBA" id="ARBA00022801"/>
    </source>
</evidence>
<sequence>MNVKPQIDEAESNALMAPPFLTEGMEPLQELAERSARLSDLMDRLSELAGDAAARPLARLQRELEESEPAITFLGQVKSGKTTLVNAVAGWSDLLPSDVNPWTSVVTSLHLIPGETRSEIGACFQMMKADEWDRLVQKGGRLGELADRAGAGDEMEKIRQQVEELREKSRRRLGKKFEMLLGQEHDYGYFDKELLERYICLGDDVFEDEDTDTGGDTQGRFADITKSADLTLHSPTCPVPLCLRDTPGVNDTFMMREQVTINAVRNSRICVVVLSAHQALSSVDMGLIRLISNMSSRDVIIFVNRIDELRDPENQIPEIEASIRRVLAENNGPEGADILFGSAWWANMVLSDSIDEKTESTAARLSGMSDRAKNPGQHGYSAAENLWHLSGMPALQRAIGNQVVSSIGNALLRRTATSMATIATGQQAANKVMISGDETETGLTMQEIRRELEALTKRHLDAMHSDLSDVTKNYRARADRAHINFVDRATHSLITHLEKVGAEHMWEYNPAGLRMLLKSAFSVYASRAQSVTRKNFEAATEELAGFYFRAFGKAVEGVQLSVPDVPEMPAPVSLAQSIALDFNDGWWKSWWRRTRGYQAFAKRFRSLISAETEEFMARVRDTQPDEINADLIGAMTGFIEQNRDVLYEIGNSRGDKDGLQRLCLGAGEADRVEQLEEILKELQAYAAMPDMEPADHG</sequence>
<proteinExistence type="predicted"/>
<dbReference type="PANTHER" id="PTHR10465">
    <property type="entry name" value="TRANSMEMBRANE GTPASE FZO1"/>
    <property type="match status" value="1"/>
</dbReference>
<dbReference type="GO" id="GO:0005525">
    <property type="term" value="F:GTP binding"/>
    <property type="evidence" value="ECO:0007669"/>
    <property type="project" value="UniProtKB-KW"/>
</dbReference>
<protein>
    <recommendedName>
        <fullName evidence="6">Dynamin N-terminal domain-containing protein</fullName>
    </recommendedName>
</protein>
<dbReference type="GO" id="GO:0016020">
    <property type="term" value="C:membrane"/>
    <property type="evidence" value="ECO:0007669"/>
    <property type="project" value="UniProtKB-SubCell"/>
</dbReference>
<dbReference type="AlphaFoldDB" id="A0A858SS65"/>
<keyword evidence="5" id="KW-0472">Membrane</keyword>
<dbReference type="EMBL" id="CP048788">
    <property type="protein sequence ID" value="QJF51160.1"/>
    <property type="molecule type" value="Genomic_DNA"/>
</dbReference>
<dbReference type="SUPFAM" id="SSF52540">
    <property type="entry name" value="P-loop containing nucleoside triphosphate hydrolases"/>
    <property type="match status" value="1"/>
</dbReference>
<dbReference type="GO" id="GO:0008053">
    <property type="term" value="P:mitochondrial fusion"/>
    <property type="evidence" value="ECO:0007669"/>
    <property type="project" value="TreeGrafter"/>
</dbReference>
<keyword evidence="4" id="KW-0342">GTP-binding</keyword>
<evidence type="ECO:0000256" key="5">
    <source>
        <dbReference type="ARBA" id="ARBA00023136"/>
    </source>
</evidence>
<accession>A0A858SS65</accession>
<reference evidence="7 8" key="1">
    <citation type="submission" date="2020-02" db="EMBL/GenBank/DDBJ databases">
        <title>Genome sequence of Roseobacter ponti.</title>
        <authorList>
            <person name="Hollensteiner J."/>
            <person name="Schneider D."/>
            <person name="Poehlein A."/>
            <person name="Daniel R."/>
        </authorList>
    </citation>
    <scope>NUCLEOTIDE SEQUENCE [LARGE SCALE GENOMIC DNA]</scope>
    <source>
        <strain evidence="7 8">DSM 106830</strain>
    </source>
</reference>
<evidence type="ECO:0000313" key="7">
    <source>
        <dbReference type="EMBL" id="QJF51160.1"/>
    </source>
</evidence>
<keyword evidence="8" id="KW-1185">Reference proteome</keyword>
<organism evidence="7 8">
    <name type="scientific">Roseobacter ponti</name>
    <dbReference type="NCBI Taxonomy" id="1891787"/>
    <lineage>
        <taxon>Bacteria</taxon>
        <taxon>Pseudomonadati</taxon>
        <taxon>Pseudomonadota</taxon>
        <taxon>Alphaproteobacteria</taxon>
        <taxon>Rhodobacterales</taxon>
        <taxon>Roseobacteraceae</taxon>
        <taxon>Roseobacter</taxon>
    </lineage>
</organism>
<keyword evidence="3" id="KW-0378">Hydrolase</keyword>
<dbReference type="RefSeq" id="WP_169640375.1">
    <property type="nucleotide sequence ID" value="NZ_CP048788.1"/>
</dbReference>
<dbReference type="InterPro" id="IPR027094">
    <property type="entry name" value="Mitofusin_fam"/>
</dbReference>
<dbReference type="Proteomes" id="UP000503308">
    <property type="component" value="Chromosome"/>
</dbReference>
<dbReference type="InterPro" id="IPR045063">
    <property type="entry name" value="Dynamin_N"/>
</dbReference>
<feature type="domain" description="Dynamin N-terminal" evidence="6">
    <location>
        <begin position="71"/>
        <end position="304"/>
    </location>
</feature>
<evidence type="ECO:0000259" key="6">
    <source>
        <dbReference type="Pfam" id="PF00350"/>
    </source>
</evidence>
<dbReference type="Gene3D" id="3.40.50.300">
    <property type="entry name" value="P-loop containing nucleotide triphosphate hydrolases"/>
    <property type="match status" value="1"/>
</dbReference>
<comment type="subcellular location">
    <subcellularLocation>
        <location evidence="1">Membrane</location>
    </subcellularLocation>
</comment>
<dbReference type="Pfam" id="PF00350">
    <property type="entry name" value="Dynamin_N"/>
    <property type="match status" value="1"/>
</dbReference>
<keyword evidence="2" id="KW-0547">Nucleotide-binding</keyword>
<dbReference type="PANTHER" id="PTHR10465:SF0">
    <property type="entry name" value="SARCALUMENIN"/>
    <property type="match status" value="1"/>
</dbReference>
<dbReference type="GO" id="GO:0003924">
    <property type="term" value="F:GTPase activity"/>
    <property type="evidence" value="ECO:0007669"/>
    <property type="project" value="InterPro"/>
</dbReference>
<dbReference type="KEGG" id="rpon:G3256_08305"/>
<gene>
    <name evidence="7" type="ORF">G3256_08305</name>
</gene>
<name>A0A858SS65_9RHOB</name>
<evidence type="ECO:0000256" key="4">
    <source>
        <dbReference type="ARBA" id="ARBA00023134"/>
    </source>
</evidence>
<evidence type="ECO:0000256" key="2">
    <source>
        <dbReference type="ARBA" id="ARBA00022741"/>
    </source>
</evidence>
<evidence type="ECO:0000256" key="1">
    <source>
        <dbReference type="ARBA" id="ARBA00004370"/>
    </source>
</evidence>